<evidence type="ECO:0000256" key="7">
    <source>
        <dbReference type="SAM" id="MobiDB-lite"/>
    </source>
</evidence>
<dbReference type="InterPro" id="IPR032880">
    <property type="entry name" value="CSC1/OSCA1-like_N"/>
</dbReference>
<feature type="transmembrane region" description="Helical" evidence="8">
    <location>
        <begin position="99"/>
        <end position="122"/>
    </location>
</feature>
<feature type="transmembrane region" description="Helical" evidence="8">
    <location>
        <begin position="508"/>
        <end position="532"/>
    </location>
</feature>
<feature type="transmembrane region" description="Helical" evidence="8">
    <location>
        <begin position="16"/>
        <end position="37"/>
    </location>
</feature>
<comment type="subcellular location">
    <subcellularLocation>
        <location evidence="1">Membrane</location>
        <topology evidence="1">Multi-pass membrane protein</topology>
    </subcellularLocation>
</comment>
<feature type="domain" description="CSC1/OSCA1-like 7TM region" evidence="9">
    <location>
        <begin position="408"/>
        <end position="687"/>
    </location>
</feature>
<evidence type="ECO:0008006" key="15">
    <source>
        <dbReference type="Google" id="ProtNLM"/>
    </source>
</evidence>
<feature type="transmembrane region" description="Helical" evidence="8">
    <location>
        <begin position="602"/>
        <end position="622"/>
    </location>
</feature>
<feature type="region of interest" description="Disordered" evidence="7">
    <location>
        <begin position="211"/>
        <end position="234"/>
    </location>
</feature>
<feature type="domain" description="CSC1/OSCA1-like cytosolic" evidence="12">
    <location>
        <begin position="187"/>
        <end position="397"/>
    </location>
</feature>
<feature type="transmembrane region" description="Helical" evidence="8">
    <location>
        <begin position="628"/>
        <end position="644"/>
    </location>
</feature>
<feature type="transmembrane region" description="Helical" evidence="8">
    <location>
        <begin position="552"/>
        <end position="581"/>
    </location>
</feature>
<evidence type="ECO:0000256" key="8">
    <source>
        <dbReference type="SAM" id="Phobius"/>
    </source>
</evidence>
<evidence type="ECO:0000256" key="4">
    <source>
        <dbReference type="ARBA" id="ARBA00022692"/>
    </source>
</evidence>
<evidence type="ECO:0000313" key="13">
    <source>
        <dbReference type="EMBL" id="GMK53788.1"/>
    </source>
</evidence>
<dbReference type="Proteomes" id="UP001222932">
    <property type="component" value="Unassembled WGS sequence"/>
</dbReference>
<feature type="domain" description="10TM putative phosphate transporter extracellular tail" evidence="10">
    <location>
        <begin position="774"/>
        <end position="836"/>
    </location>
</feature>
<comment type="caution">
    <text evidence="13">The sequence shown here is derived from an EMBL/GenBank/DDBJ whole genome shotgun (WGS) entry which is preliminary data.</text>
</comment>
<feature type="transmembrane region" description="Helical" evidence="8">
    <location>
        <begin position="697"/>
        <end position="716"/>
    </location>
</feature>
<accession>A0AAD3TMN2</accession>
<dbReference type="InterPro" id="IPR003864">
    <property type="entry name" value="CSC1/OSCA1-like_7TM"/>
</dbReference>
<proteinExistence type="inferred from homology"/>
<evidence type="ECO:0000259" key="12">
    <source>
        <dbReference type="Pfam" id="PF14703"/>
    </source>
</evidence>
<dbReference type="InterPro" id="IPR022257">
    <property type="entry name" value="PHM7_ext"/>
</dbReference>
<dbReference type="PANTHER" id="PTHR13018:SF143">
    <property type="entry name" value="CSC1_OSCA1-LIKE 7TM REGION DOMAIN-CONTAINING PROTEIN"/>
    <property type="match status" value="1"/>
</dbReference>
<dbReference type="Pfam" id="PF14703">
    <property type="entry name" value="PHM7_cyt"/>
    <property type="match status" value="1"/>
</dbReference>
<evidence type="ECO:0000256" key="5">
    <source>
        <dbReference type="ARBA" id="ARBA00022989"/>
    </source>
</evidence>
<dbReference type="AlphaFoldDB" id="A0AAD3TMN2"/>
<evidence type="ECO:0000259" key="10">
    <source>
        <dbReference type="Pfam" id="PF12621"/>
    </source>
</evidence>
<feature type="transmembrane region" description="Helical" evidence="8">
    <location>
        <begin position="672"/>
        <end position="691"/>
    </location>
</feature>
<dbReference type="InterPro" id="IPR045122">
    <property type="entry name" value="Csc1-like"/>
</dbReference>
<organism evidence="13 14">
    <name type="scientific">Cutaneotrichosporon spelunceum</name>
    <dbReference type="NCBI Taxonomy" id="1672016"/>
    <lineage>
        <taxon>Eukaryota</taxon>
        <taxon>Fungi</taxon>
        <taxon>Dikarya</taxon>
        <taxon>Basidiomycota</taxon>
        <taxon>Agaricomycotina</taxon>
        <taxon>Tremellomycetes</taxon>
        <taxon>Trichosporonales</taxon>
        <taxon>Trichosporonaceae</taxon>
        <taxon>Cutaneotrichosporon</taxon>
    </lineage>
</organism>
<keyword evidence="5 8" id="KW-1133">Transmembrane helix</keyword>
<evidence type="ECO:0000259" key="9">
    <source>
        <dbReference type="Pfam" id="PF02714"/>
    </source>
</evidence>
<keyword evidence="4 8" id="KW-0812">Transmembrane</keyword>
<dbReference type="Pfam" id="PF02714">
    <property type="entry name" value="RSN1_7TM"/>
    <property type="match status" value="1"/>
</dbReference>
<feature type="transmembrane region" description="Helical" evidence="8">
    <location>
        <begin position="410"/>
        <end position="433"/>
    </location>
</feature>
<keyword evidence="14" id="KW-1185">Reference proteome</keyword>
<reference evidence="13" key="1">
    <citation type="journal article" date="2023" name="BMC Genomics">
        <title>Chromosome-level genome assemblies of Cutaneotrichosporon spp. (Trichosporonales, Basidiomycota) reveal imbalanced evolution between nucleotide sequences and chromosome synteny.</title>
        <authorList>
            <person name="Kobayashi Y."/>
            <person name="Kayamori A."/>
            <person name="Aoki K."/>
            <person name="Shiwa Y."/>
            <person name="Matsutani M."/>
            <person name="Fujita N."/>
            <person name="Sugita T."/>
            <person name="Iwasaki W."/>
            <person name="Tanaka N."/>
            <person name="Takashima M."/>
        </authorList>
    </citation>
    <scope>NUCLEOTIDE SEQUENCE</scope>
    <source>
        <strain evidence="13">HIS016</strain>
    </source>
</reference>
<sequence length="843" mass="94027">MSTDADAAKSATTAQFTSGLVIGGITIGVCFVFWGALHARKSLIRVFQPRIELGAPDKRPQKLPSNPFSWWKTIFQVRDEHIITINGPDAYFVVRYLKVFGVGFLSLCTLLSCGGLIAPAVVKPNNGLLGVNMLTFGNVKYPVRRIPHIVVSAVIILVANYLLWREFRHFVDVRTRWLKSDSASRKSRTVMLTNVPKDLFSEAGLKELADSVATRTSSGAPRPSGVSTETHRTPGGATDVWLARKVNAVDKVWQLRDKECNRLEGGVGKLLKLAQKNQRKGKTPEAKGTWNQESDNLLDQYVAPKKQPKWKQGFLGLFGNKMNLETSPPYIREKNEELDKLRANEDDYELGNVAFIRFSTQDEALNFARLVKKSDRKHFVLLKTSIEVLPDDVIWSNLSINPYQRKARTFVSIGLTTVLIIFWTIPMALVGFISNIDSLSNWTVNGTKPFGWIQQIPAVPLGIVKAVLPSAALAILFMILPIILRIWIKLQGETRKSEVELKLFSRYWLFWIIQGFLVVTLASGILPALANISSTLNSIPTLLANQLPGANIFFLVFILTATWASAAKTLARLVPYIMWLLRGFLAGSTPRKAFTQKYKMDSFTWSTTMPNICLIVAVTIIYSALQPLITIIALVGMVLFYAAYKYQLLWTSDQPEEVETGGLYYRKMLRTVFVALYFMIVCLAALFFLMNNTVGNVGGAVICACGVITAIHQTYIDHFAYKKDVVLYGWTHLYSSSETHLNPAENVVNEKTPGESGTPIMDDAAGLTGQDRIDIRHEFDNPAMYKKQPVIWIADDPLGLGNYEANRINAAGVEASTEYAHMDEKGVIDVDRSPPDEEWDGGV</sequence>
<reference evidence="13" key="2">
    <citation type="submission" date="2023-06" db="EMBL/GenBank/DDBJ databases">
        <authorList>
            <person name="Kobayashi Y."/>
            <person name="Kayamori A."/>
            <person name="Aoki K."/>
            <person name="Shiwa Y."/>
            <person name="Fujita N."/>
            <person name="Sugita T."/>
            <person name="Iwasaki W."/>
            <person name="Tanaka N."/>
            <person name="Takashima M."/>
        </authorList>
    </citation>
    <scope>NUCLEOTIDE SEQUENCE</scope>
    <source>
        <strain evidence="13">HIS016</strain>
    </source>
</reference>
<name>A0AAD3TMN2_9TREE</name>
<comment type="similarity">
    <text evidence="2">Belongs to the CSC1 (TC 1.A.17) family.</text>
</comment>
<dbReference type="GO" id="GO:0005886">
    <property type="term" value="C:plasma membrane"/>
    <property type="evidence" value="ECO:0007669"/>
    <property type="project" value="TreeGrafter"/>
</dbReference>
<keyword evidence="3" id="KW-0813">Transport</keyword>
<dbReference type="InterPro" id="IPR027815">
    <property type="entry name" value="CSC1/OSCA1-like_cyt"/>
</dbReference>
<keyword evidence="6 8" id="KW-0472">Membrane</keyword>
<feature type="transmembrane region" description="Helical" evidence="8">
    <location>
        <begin position="467"/>
        <end position="488"/>
    </location>
</feature>
<evidence type="ECO:0000259" key="11">
    <source>
        <dbReference type="Pfam" id="PF13967"/>
    </source>
</evidence>
<dbReference type="GO" id="GO:0005227">
    <property type="term" value="F:calcium-activated cation channel activity"/>
    <property type="evidence" value="ECO:0007669"/>
    <property type="project" value="InterPro"/>
</dbReference>
<dbReference type="EMBL" id="BTCM01000001">
    <property type="protein sequence ID" value="GMK53788.1"/>
    <property type="molecule type" value="Genomic_DNA"/>
</dbReference>
<dbReference type="PANTHER" id="PTHR13018">
    <property type="entry name" value="PROBABLE MEMBRANE PROTEIN DUF221-RELATED"/>
    <property type="match status" value="1"/>
</dbReference>
<feature type="transmembrane region" description="Helical" evidence="8">
    <location>
        <begin position="146"/>
        <end position="164"/>
    </location>
</feature>
<dbReference type="Pfam" id="PF12621">
    <property type="entry name" value="PHM7_ext"/>
    <property type="match status" value="1"/>
</dbReference>
<feature type="domain" description="CSC1/OSCA1-like N-terminal transmembrane" evidence="11">
    <location>
        <begin position="16"/>
        <end position="166"/>
    </location>
</feature>
<evidence type="ECO:0000256" key="3">
    <source>
        <dbReference type="ARBA" id="ARBA00022448"/>
    </source>
</evidence>
<evidence type="ECO:0000313" key="14">
    <source>
        <dbReference type="Proteomes" id="UP001222932"/>
    </source>
</evidence>
<evidence type="ECO:0000256" key="1">
    <source>
        <dbReference type="ARBA" id="ARBA00004141"/>
    </source>
</evidence>
<evidence type="ECO:0000256" key="2">
    <source>
        <dbReference type="ARBA" id="ARBA00007779"/>
    </source>
</evidence>
<dbReference type="Pfam" id="PF13967">
    <property type="entry name" value="RSN1_TM"/>
    <property type="match status" value="1"/>
</dbReference>
<protein>
    <recommendedName>
        <fullName evidence="15">DUF221-domain-containing protein</fullName>
    </recommendedName>
</protein>
<gene>
    <name evidence="13" type="primary">PHM7</name>
    <name evidence="13" type="ORF">CspeluHIS016_0103740</name>
</gene>
<evidence type="ECO:0000256" key="6">
    <source>
        <dbReference type="ARBA" id="ARBA00023136"/>
    </source>
</evidence>